<protein>
    <submittedName>
        <fullName evidence="1">Putative CRAL-TRIO lipid binding domain-containing protein</fullName>
    </submittedName>
</protein>
<evidence type="ECO:0000313" key="1">
    <source>
        <dbReference type="EMBL" id="PRQ44536.1"/>
    </source>
</evidence>
<dbReference type="EMBL" id="PDCK01000041">
    <property type="protein sequence ID" value="PRQ44536.1"/>
    <property type="molecule type" value="Genomic_DNA"/>
</dbReference>
<reference evidence="1 2" key="1">
    <citation type="journal article" date="2018" name="Nat. Genet.">
        <title>The Rosa genome provides new insights in the design of modern roses.</title>
        <authorList>
            <person name="Bendahmane M."/>
        </authorList>
    </citation>
    <scope>NUCLEOTIDE SEQUENCE [LARGE SCALE GENOMIC DNA]</scope>
    <source>
        <strain evidence="2">cv. Old Blush</strain>
    </source>
</reference>
<dbReference type="Gene3D" id="3.40.525.10">
    <property type="entry name" value="CRAL-TRIO lipid binding domain"/>
    <property type="match status" value="1"/>
</dbReference>
<dbReference type="AlphaFoldDB" id="A0A2P6RDP0"/>
<dbReference type="PANTHER" id="PTHR45657">
    <property type="entry name" value="CRAL-TRIO DOMAIN-CONTAINING PROTEIN YKL091C-RELATED"/>
    <property type="match status" value="1"/>
</dbReference>
<dbReference type="Proteomes" id="UP000238479">
    <property type="component" value="Chromosome 3"/>
</dbReference>
<comment type="caution">
    <text evidence="1">The sequence shown here is derived from an EMBL/GenBank/DDBJ whole genome shotgun (WGS) entry which is preliminary data.</text>
</comment>
<sequence length="60" mass="7244">MCADMLWRKEFGSNTIVEDFEFRELDKVLNYYPHGHHGVGKEGRPIYFFFEREDQFILKG</sequence>
<dbReference type="PANTHER" id="PTHR45657:SF1">
    <property type="entry name" value="CRAL-TRIO DOMAIN-CONTAINING PROTEIN YKL091C-RELATED"/>
    <property type="match status" value="1"/>
</dbReference>
<dbReference type="InterPro" id="IPR051026">
    <property type="entry name" value="PI/PC_transfer"/>
</dbReference>
<dbReference type="InterPro" id="IPR036865">
    <property type="entry name" value="CRAL-TRIO_dom_sf"/>
</dbReference>
<evidence type="ECO:0000313" key="2">
    <source>
        <dbReference type="Proteomes" id="UP000238479"/>
    </source>
</evidence>
<keyword evidence="2" id="KW-1185">Reference proteome</keyword>
<dbReference type="Gramene" id="PRQ44536">
    <property type="protein sequence ID" value="PRQ44536"/>
    <property type="gene ID" value="RchiOBHm_Chr3g0480341"/>
</dbReference>
<name>A0A2P6RDP0_ROSCH</name>
<organism evidence="1 2">
    <name type="scientific">Rosa chinensis</name>
    <name type="common">China rose</name>
    <dbReference type="NCBI Taxonomy" id="74649"/>
    <lineage>
        <taxon>Eukaryota</taxon>
        <taxon>Viridiplantae</taxon>
        <taxon>Streptophyta</taxon>
        <taxon>Embryophyta</taxon>
        <taxon>Tracheophyta</taxon>
        <taxon>Spermatophyta</taxon>
        <taxon>Magnoliopsida</taxon>
        <taxon>eudicotyledons</taxon>
        <taxon>Gunneridae</taxon>
        <taxon>Pentapetalae</taxon>
        <taxon>rosids</taxon>
        <taxon>fabids</taxon>
        <taxon>Rosales</taxon>
        <taxon>Rosaceae</taxon>
        <taxon>Rosoideae</taxon>
        <taxon>Rosoideae incertae sedis</taxon>
        <taxon>Rosa</taxon>
    </lineage>
</organism>
<gene>
    <name evidence="1" type="ORF">RchiOBHm_Chr3g0480341</name>
</gene>
<proteinExistence type="predicted"/>
<accession>A0A2P6RDP0</accession>